<evidence type="ECO:0000256" key="3">
    <source>
        <dbReference type="ARBA" id="ARBA00022691"/>
    </source>
</evidence>
<name>A0ABX8S9D8_9ACTN</name>
<proteinExistence type="predicted"/>
<keyword evidence="1 4" id="KW-0489">Methyltransferase</keyword>
<evidence type="ECO:0000313" key="5">
    <source>
        <dbReference type="Proteomes" id="UP000887023"/>
    </source>
</evidence>
<keyword evidence="2" id="KW-0808">Transferase</keyword>
<organism evidence="4 5">
    <name type="scientific">Skermania pinensis</name>
    <dbReference type="NCBI Taxonomy" id="39122"/>
    <lineage>
        <taxon>Bacteria</taxon>
        <taxon>Bacillati</taxon>
        <taxon>Actinomycetota</taxon>
        <taxon>Actinomycetes</taxon>
        <taxon>Mycobacteriales</taxon>
        <taxon>Gordoniaceae</taxon>
        <taxon>Skermania</taxon>
    </lineage>
</organism>
<dbReference type="Proteomes" id="UP000887023">
    <property type="component" value="Chromosome"/>
</dbReference>
<dbReference type="PRINTS" id="PR00507">
    <property type="entry name" value="N12N6MTFRASE"/>
</dbReference>
<dbReference type="InterPro" id="IPR029063">
    <property type="entry name" value="SAM-dependent_MTases_sf"/>
</dbReference>
<keyword evidence="3" id="KW-0949">S-adenosyl-L-methionine</keyword>
<gene>
    <name evidence="4" type="ORF">KV203_18690</name>
</gene>
<dbReference type="GO" id="GO:0008168">
    <property type="term" value="F:methyltransferase activity"/>
    <property type="evidence" value="ECO:0007669"/>
    <property type="project" value="UniProtKB-KW"/>
</dbReference>
<evidence type="ECO:0000256" key="2">
    <source>
        <dbReference type="ARBA" id="ARBA00022679"/>
    </source>
</evidence>
<dbReference type="InterPro" id="IPR050953">
    <property type="entry name" value="N4_N6_ade-DNA_methylase"/>
</dbReference>
<reference evidence="4" key="1">
    <citation type="submission" date="2021-07" db="EMBL/GenBank/DDBJ databases">
        <title>Candidatus Kaistella beijingensis sp. nov. isolated from a municipal wastewater treatment plant is involved in sludge foaming.</title>
        <authorList>
            <person name="Song Y."/>
            <person name="Liu S.-J."/>
        </authorList>
    </citation>
    <scope>NUCLEOTIDE SEQUENCE</scope>
    <source>
        <strain evidence="4">DSM 43998</strain>
    </source>
</reference>
<evidence type="ECO:0000313" key="4">
    <source>
        <dbReference type="EMBL" id="QXQ13782.1"/>
    </source>
</evidence>
<dbReference type="PANTHER" id="PTHR33841:SF5">
    <property type="entry name" value="DNA METHYLASE (MODIFICATION METHYLASE) (METHYLTRANSFERASE)-RELATED"/>
    <property type="match status" value="1"/>
</dbReference>
<dbReference type="GO" id="GO:0032259">
    <property type="term" value="P:methylation"/>
    <property type="evidence" value="ECO:0007669"/>
    <property type="project" value="UniProtKB-KW"/>
</dbReference>
<dbReference type="EMBL" id="CP079105">
    <property type="protein sequence ID" value="QXQ13782.1"/>
    <property type="molecule type" value="Genomic_DNA"/>
</dbReference>
<dbReference type="RefSeq" id="WP_066473646.1">
    <property type="nucleotide sequence ID" value="NZ_CBCRUZ010000015.1"/>
</dbReference>
<keyword evidence="5" id="KW-1185">Reference proteome</keyword>
<accession>A0ABX8S9D8</accession>
<sequence>MPNNEFGDFQTPEPLAASLLATLPARNWARVLEPTAGTGAFLAAARKAFPRAELLGVEVQTKHAERARRFAPVLHADLFTLNLADDLPYRTAAGPTLVIGNPPWVTNSQLSVLDSANRPPRGNVRRDRGIDAITGRANFDVGEAVWLHLLRALAGSDATVALLCKTQVARNVLRHCARHALPIESATIRRIDARRWFGASVDACWFTVALRYQVPIRYRAAVYPDLDAGIPEHVLQVRDGRLIRDLDRRPDLLDLDGRCPLPWRQGIKHDAAAVMELVAVDGRPVSSSGDRIDIEPEYLYPLFKCTDVYHGRTRTAARWMVVPQRHPGEPTQPLAAGAPQLWQYLTHHAAALDGRRSRIYRNRARFGIFGVGPYTFEPYKIAVSGLHKRPCFQLVGPITGRPAVFDDATYLLPFHDPAEAAVVHALLCAEPIQALLAAISFPDSKRPITKAVLQRIDLAAALRRIDRHQLLAHATAQLDRLGSAGDPATTADILAARWAAPGNA</sequence>
<dbReference type="Gene3D" id="3.40.50.150">
    <property type="entry name" value="Vaccinia Virus protein VP39"/>
    <property type="match status" value="1"/>
</dbReference>
<protein>
    <submittedName>
        <fullName evidence="4">SAM-dependent methyltransferase</fullName>
    </submittedName>
</protein>
<dbReference type="PANTHER" id="PTHR33841">
    <property type="entry name" value="DNA METHYLTRANSFERASE YEEA-RELATED"/>
    <property type="match status" value="1"/>
</dbReference>
<evidence type="ECO:0000256" key="1">
    <source>
        <dbReference type="ARBA" id="ARBA00022603"/>
    </source>
</evidence>
<dbReference type="SUPFAM" id="SSF53335">
    <property type="entry name" value="S-adenosyl-L-methionine-dependent methyltransferases"/>
    <property type="match status" value="1"/>
</dbReference>